<feature type="domain" description="ATP synthase A/B type C-terminal" evidence="10">
    <location>
        <begin position="368"/>
        <end position="465"/>
    </location>
</feature>
<evidence type="ECO:0000256" key="6">
    <source>
        <dbReference type="ARBA" id="ARBA00023196"/>
    </source>
</evidence>
<dbReference type="Pfam" id="PF02874">
    <property type="entry name" value="ATP-synt_ab_N"/>
    <property type="match status" value="1"/>
</dbReference>
<evidence type="ECO:0000256" key="2">
    <source>
        <dbReference type="ARBA" id="ARBA00022448"/>
    </source>
</evidence>
<dbReference type="InterPro" id="IPR055190">
    <property type="entry name" value="ATP-synt_VA_C"/>
</dbReference>
<evidence type="ECO:0000259" key="9">
    <source>
        <dbReference type="Pfam" id="PF02874"/>
    </source>
</evidence>
<evidence type="ECO:0000256" key="7">
    <source>
        <dbReference type="HAMAP-Rule" id="MF_00310"/>
    </source>
</evidence>
<dbReference type="Proteomes" id="UP000297851">
    <property type="component" value="Unassembled WGS sequence"/>
</dbReference>
<keyword evidence="6" id="KW-0139">CF(1)</keyword>
<keyword evidence="5" id="KW-0472">Membrane</keyword>
<dbReference type="RefSeq" id="WP_134373438.1">
    <property type="nucleotide sequence ID" value="NZ_SOGO01000022.1"/>
</dbReference>
<evidence type="ECO:0000259" key="10">
    <source>
        <dbReference type="Pfam" id="PF22919"/>
    </source>
</evidence>
<dbReference type="PROSITE" id="PS00152">
    <property type="entry name" value="ATPASE_ALPHA_BETA"/>
    <property type="match status" value="1"/>
</dbReference>
<dbReference type="CDD" id="cd18118">
    <property type="entry name" value="ATP-synt_V_A-type_beta_N"/>
    <property type="match status" value="1"/>
</dbReference>
<comment type="function">
    <text evidence="7">Produces ATP from ADP in the presence of a proton gradient across the membrane. The V-type beta chain is a regulatory subunit.</text>
</comment>
<protein>
    <recommendedName>
        <fullName evidence="7">V-type ATP synthase beta chain</fullName>
    </recommendedName>
    <alternativeName>
        <fullName evidence="7">V-ATPase subunit B</fullName>
    </alternativeName>
</protein>
<dbReference type="InterPro" id="IPR004100">
    <property type="entry name" value="ATPase_F1/V1/A1_a/bsu_N"/>
</dbReference>
<comment type="caution">
    <text evidence="11">The sequence shown here is derived from an EMBL/GenBank/DDBJ whole genome shotgun (WGS) entry which is preliminary data.</text>
</comment>
<evidence type="ECO:0000256" key="4">
    <source>
        <dbReference type="ARBA" id="ARBA00023065"/>
    </source>
</evidence>
<dbReference type="NCBIfam" id="NF003235">
    <property type="entry name" value="PRK04196.1"/>
    <property type="match status" value="1"/>
</dbReference>
<keyword evidence="12" id="KW-1185">Reference proteome</keyword>
<sequence>MKSTVPEAGPAPKLSIDHRTVTYVSGPLLIAEQAQGVGYDELVDVIAPDGDVRRGRVLEVSGDKMTVQVLEGTRGLDRQGTVVRTRGAFARLPVGPGLIGRILDGAGVPIDGGPPLLAVAERDVNGAPMNPVARDHPSEFIETGISAIDGLNTLVRGQKLPIFSGFGLPANELAVQIAASARVLGSDEDFVVVFAAMGVTQREAAYFRGQFADSAALERTVLFLNLADDPTVERLLTPRAALTAAEYLAWEEDRHVLVILTDITNYCEALREVAAAREEIPGRRGYPGYMYTDLASLFERAGRVRGRRGSVTQLMILSMPDDDISHPIPDLTGYITEGQIVLSRDLHRRGISPPIDVLPSLSRLMNAGIGAGRTREDHSAVADQLYACFARGRELRQLCSIVGESALSEEDRRFLAFAEDFEQRFVGQSGVSRTLVETLDRAWELLARFPAAELKRVKPDILARYHHYKDEMAETS</sequence>
<dbReference type="HAMAP" id="MF_00310">
    <property type="entry name" value="ATP_synth_B_arch"/>
    <property type="match status" value="1"/>
</dbReference>
<feature type="domain" description="ATPase F1/V1/A1 complex alpha/beta subunit nucleotide-binding" evidence="8">
    <location>
        <begin position="144"/>
        <end position="362"/>
    </location>
</feature>
<organism evidence="11 12">
    <name type="scientific">Cryobacterium sandaracinum</name>
    <dbReference type="NCBI Taxonomy" id="1259247"/>
    <lineage>
        <taxon>Bacteria</taxon>
        <taxon>Bacillati</taxon>
        <taxon>Actinomycetota</taxon>
        <taxon>Actinomycetes</taxon>
        <taxon>Micrococcales</taxon>
        <taxon>Microbacteriaceae</taxon>
        <taxon>Cryobacterium</taxon>
    </lineage>
</organism>
<keyword evidence="4 7" id="KW-0406">Ion transport</keyword>
<dbReference type="CDD" id="cd01135">
    <property type="entry name" value="V_A-ATPase_B"/>
    <property type="match status" value="1"/>
</dbReference>
<dbReference type="PANTHER" id="PTHR43389:SF4">
    <property type="entry name" value="V-TYPE PROTON ATPASE SUBUNIT B"/>
    <property type="match status" value="1"/>
</dbReference>
<comment type="similarity">
    <text evidence="1 7">Belongs to the ATPase alpha/beta chains family.</text>
</comment>
<dbReference type="InterPro" id="IPR027417">
    <property type="entry name" value="P-loop_NTPase"/>
</dbReference>
<keyword evidence="2 7" id="KW-0813">Transport</keyword>
<dbReference type="PANTHER" id="PTHR43389">
    <property type="entry name" value="V-TYPE PROTON ATPASE SUBUNIT B"/>
    <property type="match status" value="1"/>
</dbReference>
<dbReference type="SUPFAM" id="SSF52540">
    <property type="entry name" value="P-loop containing nucleoside triphosphate hydrolases"/>
    <property type="match status" value="1"/>
</dbReference>
<dbReference type="InterPro" id="IPR020003">
    <property type="entry name" value="ATPase_a/bsu_AS"/>
</dbReference>
<dbReference type="InterPro" id="IPR000194">
    <property type="entry name" value="ATPase_F1/V1/A1_a/bsu_nucl-bd"/>
</dbReference>
<keyword evidence="7" id="KW-0375">Hydrogen ion transport</keyword>
<keyword evidence="3" id="KW-1003">Cell membrane</keyword>
<dbReference type="EMBL" id="SOGO01000022">
    <property type="protein sequence ID" value="TFD03172.1"/>
    <property type="molecule type" value="Genomic_DNA"/>
</dbReference>
<dbReference type="Gene3D" id="3.40.50.12240">
    <property type="match status" value="1"/>
</dbReference>
<gene>
    <name evidence="7" type="primary">atpB</name>
    <name evidence="11" type="ORF">E3T25_07560</name>
</gene>
<evidence type="ECO:0000256" key="3">
    <source>
        <dbReference type="ARBA" id="ARBA00022475"/>
    </source>
</evidence>
<dbReference type="Pfam" id="PF22919">
    <property type="entry name" value="ATP-synt_VA_C"/>
    <property type="match status" value="1"/>
</dbReference>
<feature type="domain" description="ATPase F1/V1/A1 complex alpha/beta subunit N-terminal" evidence="9">
    <location>
        <begin position="21"/>
        <end position="85"/>
    </location>
</feature>
<evidence type="ECO:0000256" key="5">
    <source>
        <dbReference type="ARBA" id="ARBA00023136"/>
    </source>
</evidence>
<name>A0ABY2JDE8_9MICO</name>
<proteinExistence type="inferred from homology"/>
<dbReference type="Pfam" id="PF00006">
    <property type="entry name" value="ATP-synt_ab"/>
    <property type="match status" value="1"/>
</dbReference>
<evidence type="ECO:0000313" key="12">
    <source>
        <dbReference type="Proteomes" id="UP000297851"/>
    </source>
</evidence>
<keyword evidence="7" id="KW-0066">ATP synthesis</keyword>
<evidence type="ECO:0000259" key="8">
    <source>
        <dbReference type="Pfam" id="PF00006"/>
    </source>
</evidence>
<reference evidence="11 12" key="1">
    <citation type="submission" date="2019-03" db="EMBL/GenBank/DDBJ databases">
        <title>Genomics of glacier-inhabiting Cryobacterium strains.</title>
        <authorList>
            <person name="Liu Q."/>
            <person name="Xin Y.-H."/>
        </authorList>
    </citation>
    <scope>NUCLEOTIDE SEQUENCE [LARGE SCALE GENOMIC DNA]</scope>
    <source>
        <strain evidence="11 12">TMT2-16</strain>
    </source>
</reference>
<dbReference type="SUPFAM" id="SSF47917">
    <property type="entry name" value="C-terminal domain of alpha and beta subunits of F1 ATP synthase"/>
    <property type="match status" value="1"/>
</dbReference>
<evidence type="ECO:0000313" key="11">
    <source>
        <dbReference type="EMBL" id="TFD03172.1"/>
    </source>
</evidence>
<evidence type="ECO:0000256" key="1">
    <source>
        <dbReference type="ARBA" id="ARBA00008936"/>
    </source>
</evidence>
<dbReference type="InterPro" id="IPR022879">
    <property type="entry name" value="V-ATPase_su_B/beta"/>
</dbReference>
<dbReference type="CDD" id="cd18112">
    <property type="entry name" value="ATP-synt_V_A-type_beta_C"/>
    <property type="match status" value="1"/>
</dbReference>
<accession>A0ABY2JDE8</accession>